<dbReference type="SUPFAM" id="SSF57756">
    <property type="entry name" value="Retrovirus zinc finger-like domains"/>
    <property type="match status" value="1"/>
</dbReference>
<dbReference type="InterPro" id="IPR036875">
    <property type="entry name" value="Znf_CCHC_sf"/>
</dbReference>
<dbReference type="InterPro" id="IPR025724">
    <property type="entry name" value="GAG-pre-integrase_dom"/>
</dbReference>
<comment type="pathway">
    <text evidence="1">Amino-acid biosynthesis; L-cysteine biosynthesis; L-cysteine from L-serine: step 1/2.</text>
</comment>
<protein>
    <recommendedName>
        <fullName evidence="3">serine O-acetyltransferase</fullName>
        <ecNumber evidence="3">2.3.1.30</ecNumber>
    </recommendedName>
</protein>
<dbReference type="GO" id="GO:0008270">
    <property type="term" value="F:zinc ion binding"/>
    <property type="evidence" value="ECO:0007669"/>
    <property type="project" value="UniProtKB-KW"/>
</dbReference>
<dbReference type="SMART" id="SM00971">
    <property type="entry name" value="SATase_N"/>
    <property type="match status" value="1"/>
</dbReference>
<evidence type="ECO:0000256" key="9">
    <source>
        <dbReference type="SAM" id="MobiDB-lite"/>
    </source>
</evidence>
<keyword evidence="8" id="KW-0863">Zinc-finger</keyword>
<dbReference type="GO" id="GO:0005737">
    <property type="term" value="C:cytoplasm"/>
    <property type="evidence" value="ECO:0007669"/>
    <property type="project" value="InterPro"/>
</dbReference>
<dbReference type="Pfam" id="PF00665">
    <property type="entry name" value="rve"/>
    <property type="match status" value="1"/>
</dbReference>
<accession>A0AAQ3PCG4</accession>
<dbReference type="InterPro" id="IPR057670">
    <property type="entry name" value="SH3_retrovirus"/>
</dbReference>
<dbReference type="Gene3D" id="1.10.3130.10">
    <property type="entry name" value="serine acetyltransferase, domain 1"/>
    <property type="match status" value="1"/>
</dbReference>
<dbReference type="GO" id="GO:0015074">
    <property type="term" value="P:DNA integration"/>
    <property type="evidence" value="ECO:0007669"/>
    <property type="project" value="InterPro"/>
</dbReference>
<feature type="region of interest" description="Disordered" evidence="9">
    <location>
        <begin position="329"/>
        <end position="350"/>
    </location>
</feature>
<evidence type="ECO:0000313" key="13">
    <source>
        <dbReference type="Proteomes" id="UP001374535"/>
    </source>
</evidence>
<evidence type="ECO:0000256" key="8">
    <source>
        <dbReference type="PROSITE-ProRule" id="PRU00047"/>
    </source>
</evidence>
<dbReference type="GO" id="GO:0004190">
    <property type="term" value="F:aspartic-type endopeptidase activity"/>
    <property type="evidence" value="ECO:0007669"/>
    <property type="project" value="UniProtKB-KW"/>
</dbReference>
<dbReference type="SUPFAM" id="SSF56672">
    <property type="entry name" value="DNA/RNA polymerases"/>
    <property type="match status" value="1"/>
</dbReference>
<dbReference type="InterPro" id="IPR043502">
    <property type="entry name" value="DNA/RNA_pol_sf"/>
</dbReference>
<gene>
    <name evidence="12" type="ORF">V8G54_004494</name>
</gene>
<keyword evidence="6" id="KW-0645">Protease</keyword>
<dbReference type="EC" id="2.3.1.30" evidence="3"/>
<dbReference type="InterPro" id="IPR001584">
    <property type="entry name" value="Integrase_cat-core"/>
</dbReference>
<dbReference type="InterPro" id="IPR042122">
    <property type="entry name" value="Ser_AcTrfase_N_sf"/>
</dbReference>
<dbReference type="GO" id="GO:0003676">
    <property type="term" value="F:nucleic acid binding"/>
    <property type="evidence" value="ECO:0007669"/>
    <property type="project" value="InterPro"/>
</dbReference>
<evidence type="ECO:0000256" key="6">
    <source>
        <dbReference type="ARBA" id="ARBA00022750"/>
    </source>
</evidence>
<keyword evidence="8" id="KW-0479">Metal-binding</keyword>
<dbReference type="CDD" id="cd03354">
    <property type="entry name" value="LbH_SAT"/>
    <property type="match status" value="1"/>
</dbReference>
<dbReference type="Pfam" id="PF06426">
    <property type="entry name" value="SATase_N"/>
    <property type="match status" value="1"/>
</dbReference>
<evidence type="ECO:0000256" key="2">
    <source>
        <dbReference type="ARBA" id="ARBA00007274"/>
    </source>
</evidence>
<reference evidence="12 13" key="1">
    <citation type="journal article" date="2023" name="Life. Sci Alliance">
        <title>Evolutionary insights into 3D genome organization and epigenetic landscape of Vigna mungo.</title>
        <authorList>
            <person name="Junaid A."/>
            <person name="Singh B."/>
            <person name="Bhatia S."/>
        </authorList>
    </citation>
    <scope>NUCLEOTIDE SEQUENCE [LARGE SCALE GENOMIC DNA]</scope>
    <source>
        <strain evidence="12">Urdbean</strain>
    </source>
</reference>
<dbReference type="Pfam" id="PF07727">
    <property type="entry name" value="RVT_2"/>
    <property type="match status" value="1"/>
</dbReference>
<dbReference type="PANTHER" id="PTHR42811">
    <property type="entry name" value="SERINE ACETYLTRANSFERASE"/>
    <property type="match status" value="1"/>
</dbReference>
<keyword evidence="7" id="KW-0012">Acyltransferase</keyword>
<dbReference type="CDD" id="cd09272">
    <property type="entry name" value="RNase_HI_RT_Ty1"/>
    <property type="match status" value="1"/>
</dbReference>
<dbReference type="Pfam" id="PF25597">
    <property type="entry name" value="SH3_retrovirus"/>
    <property type="match status" value="1"/>
</dbReference>
<dbReference type="Pfam" id="PF22936">
    <property type="entry name" value="Pol_BBD"/>
    <property type="match status" value="1"/>
</dbReference>
<dbReference type="GO" id="GO:0009001">
    <property type="term" value="F:serine O-acetyltransferase activity"/>
    <property type="evidence" value="ECO:0007669"/>
    <property type="project" value="UniProtKB-EC"/>
</dbReference>
<feature type="domain" description="Integrase catalytic" evidence="11">
    <location>
        <begin position="592"/>
        <end position="746"/>
    </location>
</feature>
<dbReference type="Gene3D" id="2.160.10.10">
    <property type="entry name" value="Hexapeptide repeat proteins"/>
    <property type="match status" value="1"/>
</dbReference>
<dbReference type="PROSITE" id="PS00101">
    <property type="entry name" value="HEXAPEP_TRANSFERASES"/>
    <property type="match status" value="1"/>
</dbReference>
<dbReference type="InterPro" id="IPR054722">
    <property type="entry name" value="PolX-like_BBD"/>
</dbReference>
<keyword evidence="8" id="KW-0862">Zinc</keyword>
<dbReference type="PROSITE" id="PS50994">
    <property type="entry name" value="INTEGRASE"/>
    <property type="match status" value="1"/>
</dbReference>
<dbReference type="GO" id="GO:0006535">
    <property type="term" value="P:cysteine biosynthetic process from serine"/>
    <property type="evidence" value="ECO:0007669"/>
    <property type="project" value="InterPro"/>
</dbReference>
<dbReference type="SUPFAM" id="SSF51161">
    <property type="entry name" value="Trimeric LpxA-like enzymes"/>
    <property type="match status" value="2"/>
</dbReference>
<dbReference type="FunFam" id="2.160.10.10:FF:000002">
    <property type="entry name" value="Serine acetyltransferase"/>
    <property type="match status" value="1"/>
</dbReference>
<evidence type="ECO:0000256" key="3">
    <source>
        <dbReference type="ARBA" id="ARBA00013266"/>
    </source>
</evidence>
<dbReference type="Pfam" id="PF13976">
    <property type="entry name" value="gag_pre-integrs"/>
    <property type="match status" value="1"/>
</dbReference>
<dbReference type="InterPro" id="IPR045304">
    <property type="entry name" value="LbH_SAT"/>
</dbReference>
<feature type="domain" description="CCHC-type" evidence="10">
    <location>
        <begin position="356"/>
        <end position="372"/>
    </location>
</feature>
<name>A0AAQ3PCG4_VIGMU</name>
<evidence type="ECO:0000313" key="12">
    <source>
        <dbReference type="EMBL" id="WVZ25950.1"/>
    </source>
</evidence>
<dbReference type="InterPro" id="IPR010493">
    <property type="entry name" value="Ser_AcTrfase_N"/>
</dbReference>
<evidence type="ECO:0000256" key="4">
    <source>
        <dbReference type="ARBA" id="ARBA00022605"/>
    </source>
</evidence>
<dbReference type="SUPFAM" id="SSF53098">
    <property type="entry name" value="Ribonuclease H-like"/>
    <property type="match status" value="1"/>
</dbReference>
<dbReference type="InterPro" id="IPR036397">
    <property type="entry name" value="RNaseH_sf"/>
</dbReference>
<feature type="region of interest" description="Disordered" evidence="9">
    <location>
        <begin position="865"/>
        <end position="885"/>
    </location>
</feature>
<dbReference type="InterPro" id="IPR011004">
    <property type="entry name" value="Trimer_LpxA-like_sf"/>
</dbReference>
<evidence type="ECO:0000259" key="11">
    <source>
        <dbReference type="PROSITE" id="PS50994"/>
    </source>
</evidence>
<keyword evidence="6" id="KW-0378">Hydrolase</keyword>
<keyword evidence="4" id="KW-0028">Amino-acid biosynthesis</keyword>
<dbReference type="InterPro" id="IPR018357">
    <property type="entry name" value="Hexapep_transf_CS"/>
</dbReference>
<evidence type="ECO:0000256" key="1">
    <source>
        <dbReference type="ARBA" id="ARBA00004876"/>
    </source>
</evidence>
<dbReference type="InterPro" id="IPR013103">
    <property type="entry name" value="RVT_2"/>
</dbReference>
<dbReference type="InterPro" id="IPR001878">
    <property type="entry name" value="Znf_CCHC"/>
</dbReference>
<dbReference type="Gene3D" id="3.30.420.10">
    <property type="entry name" value="Ribonuclease H-like superfamily/Ribonuclease H"/>
    <property type="match status" value="1"/>
</dbReference>
<keyword evidence="13" id="KW-1185">Reference proteome</keyword>
<dbReference type="EMBL" id="CP144700">
    <property type="protein sequence ID" value="WVZ25950.1"/>
    <property type="molecule type" value="Genomic_DNA"/>
</dbReference>
<organism evidence="12 13">
    <name type="scientific">Vigna mungo</name>
    <name type="common">Black gram</name>
    <name type="synonym">Phaseolus mungo</name>
    <dbReference type="NCBI Taxonomy" id="3915"/>
    <lineage>
        <taxon>Eukaryota</taxon>
        <taxon>Viridiplantae</taxon>
        <taxon>Streptophyta</taxon>
        <taxon>Embryophyta</taxon>
        <taxon>Tracheophyta</taxon>
        <taxon>Spermatophyta</taxon>
        <taxon>Magnoliopsida</taxon>
        <taxon>eudicotyledons</taxon>
        <taxon>Gunneridae</taxon>
        <taxon>Pentapetalae</taxon>
        <taxon>rosids</taxon>
        <taxon>fabids</taxon>
        <taxon>Fabales</taxon>
        <taxon>Fabaceae</taxon>
        <taxon>Papilionoideae</taxon>
        <taxon>50 kb inversion clade</taxon>
        <taxon>NPAAA clade</taxon>
        <taxon>indigoferoid/millettioid clade</taxon>
        <taxon>Phaseoleae</taxon>
        <taxon>Vigna</taxon>
    </lineage>
</organism>
<keyword evidence="6" id="KW-0064">Aspartyl protease</keyword>
<dbReference type="Proteomes" id="UP001374535">
    <property type="component" value="Chromosome 1"/>
</dbReference>
<keyword evidence="5" id="KW-0808">Transferase</keyword>
<evidence type="ECO:0000259" key="10">
    <source>
        <dbReference type="PROSITE" id="PS50158"/>
    </source>
</evidence>
<dbReference type="Pfam" id="PF14223">
    <property type="entry name" value="Retrotran_gag_2"/>
    <property type="match status" value="1"/>
</dbReference>
<dbReference type="PROSITE" id="PS50158">
    <property type="entry name" value="ZF_CCHC"/>
    <property type="match status" value="1"/>
</dbReference>
<evidence type="ECO:0000256" key="5">
    <source>
        <dbReference type="ARBA" id="ARBA00022679"/>
    </source>
</evidence>
<comment type="similarity">
    <text evidence="2">Belongs to the transferase hexapeptide repeat family.</text>
</comment>
<proteinExistence type="inferred from homology"/>
<dbReference type="SMART" id="SM00343">
    <property type="entry name" value="ZnF_C2HC"/>
    <property type="match status" value="1"/>
</dbReference>
<sequence length="1762" mass="197946">MAHLSHKTLNYLPETLSEHEAEEGQSNSIGSFSFWPPHLEKVFPVYAMGIPNPVLDSSLQNSDCFDPIWDDVRKEAQLESDRSGCLLWACFVLGLFCLRALPVACLRFSRNAPGTQQLAPTVGQQFQEFQEAMTTKFDVEKFNGTNDFGLWKIKMEAILIQQGCDEALKGESRMRDAMTQEEKKMGDKARSAIILCLGDKVLREVAKEKTAAEIWTKLESLYMTRSLAHRLCLKQQLFSFKMSESRTIEEQIAEFSKIVDDLENIEVKLEDEDKAVILLNALPRTFEHFRDALLYGKDQVITLEEVLMSIRTKEFQKLQDSKTTEEGASGLISVKGKGKKQSGKEKLNPDGTKQVRCFKCQKMGHIKKFCPEKGKAGRPQETADVAEASEGYESAGVLVASSEDPQRSWVMDSGCSYHMCQVKGFFENLDQKEHGNVLLGNNKACRVQGVGSVRLKMFDNREMVLQAVRYVPELKRNLISISAFDLGGYTTKVEDGVMRVCSGDSVVAKGRRRNGLYILEGSTVIGHVSVASGTENTARLWHLRMGHISEKGLEELEKQDLLLGDKLQKLDFCDYCVLGKSHRIPFGKGKHSTERPFEYVHADLWGPARTLTHGGGAYFLSIIDDFSRRVWIYILKNKSETFQKFKELKCLRTDNGLEFVSEEFNGFCKEKGIRRHRTVVGTPQQNGLAERMNRTILERVRCMLLGLGLSKVFWGEAANTAVYLINRSPSSALNFKTPMEVWSGRPADYSHLRVFGSLAFAHVRGDKLDSRAAKCIFLGYADGVKGYRLWRLDSPSKLIISRDVIFDETRMAMHPENSGSEKKILVEVEHTTNGAGTPGGTEENQMGEGQVENGRTIEENRSDEFRTDLGDDTDGMSGEGSHGKAAGVDLRNYQLVRDRERRISKPTKRLGEADIICYALNAAEDLNRSDEPKSYKEALDSSDRHLWQGAMEEELEALKKNSTWRLVDLPKGKKVIGSKWIFKKKEATPGGEKARYKARLVAKGFTQIEGVDYHEIFAPVVKHCSVRVLMAIVAHCNLHLEQLDVRTAFLHDNLEETIYMKQPDGFAVDDRVCLLQKSLYGLKQSPRQWYRKFDDFLIKLNFKRCNYDDCVYTLNHDGEMLYLLLYVDDILIASSDRGMIGETKARLADAFEMKELGEARRILGIDIKRDRPGGNLFLSQECYLQKVISRYRMAESKMASTPVGQHLKLTKEQCPKTEEERKKMESVPFSNGIGSIMYGMVCTRSDVAHGVSVLSQFMINPGPTHWEALKWMLRYIRGSLGTGLSFQNNFQGGGYIEGFVDSDFAECMDTRKSRSGYVFTLFGTVVSWRSTLQSVVALSTTEAEYYALAEGVKEALWLKGLVRELGFDQKSVCVHCDSQSAIHLANHQIYHSRTKHIDVKLHFVRSIVESGDVQICKIASEDNPADMLTKSLAKERFLLLLSRIGCLPGFLETPQEPNNFQYLVIAGEHLHAEREPILSSFFYATILSHDCLEQALAFALANRLQKPTLLATQLMDIFSTVMKHDKGIQHSIRLDIQAFKDRDPACLSYCSALLYMKGYQSLQVHRVAHALWGQGRKVLALALQSRVSEVVSALGKKNGENFIRVFHTTVADDPTPYFLHCRFLELIYIQNNQFHLYIFHLLHSLFIAAKIGNGILVDHGTGVVIGETAIIGNRVSLMQGVTLGGTGKETGDRHPKVAEGVLIGAHATILGNLQVGECVMIAAGSLVLQDVPPHSIVAGVPAKVIGRVREHYPSLNMQQGKR</sequence>
<evidence type="ECO:0000256" key="7">
    <source>
        <dbReference type="ARBA" id="ARBA00023315"/>
    </source>
</evidence>
<dbReference type="InterPro" id="IPR012337">
    <property type="entry name" value="RNaseH-like_sf"/>
</dbReference>
<dbReference type="Gene3D" id="4.10.60.10">
    <property type="entry name" value="Zinc finger, CCHC-type"/>
    <property type="match status" value="1"/>
</dbReference>